<evidence type="ECO:0000259" key="3">
    <source>
        <dbReference type="Pfam" id="PF07971"/>
    </source>
</evidence>
<dbReference type="Gene3D" id="1.20.1050.60">
    <property type="entry name" value="alpha-1,2-mannosidase"/>
    <property type="match status" value="1"/>
</dbReference>
<organism evidence="5 6">
    <name type="scientific">Streptomyces lannensis</name>
    <dbReference type="NCBI Taxonomy" id="766498"/>
    <lineage>
        <taxon>Bacteria</taxon>
        <taxon>Bacillati</taxon>
        <taxon>Actinomycetota</taxon>
        <taxon>Actinomycetes</taxon>
        <taxon>Kitasatosporales</taxon>
        <taxon>Streptomycetaceae</taxon>
        <taxon>Streptomyces</taxon>
    </lineage>
</organism>
<dbReference type="InterPro" id="IPR012939">
    <property type="entry name" value="Glyco_hydro_92"/>
</dbReference>
<dbReference type="InterPro" id="IPR014718">
    <property type="entry name" value="GH-type_carb-bd"/>
</dbReference>
<dbReference type="Pfam" id="PF17678">
    <property type="entry name" value="Glyco_hydro_92N"/>
    <property type="match status" value="1"/>
</dbReference>
<name>A0ABP7KH18_9ACTN</name>
<dbReference type="InterPro" id="IPR005887">
    <property type="entry name" value="GH92_a_mannosidase_put"/>
</dbReference>
<dbReference type="InterPro" id="IPR041371">
    <property type="entry name" value="GH92_N"/>
</dbReference>
<gene>
    <name evidence="5" type="ORF">GCM10022207_46060</name>
</gene>
<protein>
    <submittedName>
        <fullName evidence="5">GH92 family glycosyl hydrolase</fullName>
    </submittedName>
</protein>
<evidence type="ECO:0000256" key="1">
    <source>
        <dbReference type="SAM" id="MobiDB-lite"/>
    </source>
</evidence>
<dbReference type="InterPro" id="IPR050883">
    <property type="entry name" value="PNGase"/>
</dbReference>
<keyword evidence="2" id="KW-0732">Signal</keyword>
<evidence type="ECO:0000256" key="2">
    <source>
        <dbReference type="SAM" id="SignalP"/>
    </source>
</evidence>
<comment type="caution">
    <text evidence="5">The sequence shown here is derived from an EMBL/GenBank/DDBJ whole genome shotgun (WGS) entry which is preliminary data.</text>
</comment>
<evidence type="ECO:0000313" key="5">
    <source>
        <dbReference type="EMBL" id="GAA3875023.1"/>
    </source>
</evidence>
<dbReference type="RefSeq" id="WP_345550579.1">
    <property type="nucleotide sequence ID" value="NZ_BAAAZA010000012.1"/>
</dbReference>
<dbReference type="Gene3D" id="1.20.1610.10">
    <property type="entry name" value="alpha-1,2-mannosidases domains"/>
    <property type="match status" value="1"/>
</dbReference>
<dbReference type="GO" id="GO:0016787">
    <property type="term" value="F:hydrolase activity"/>
    <property type="evidence" value="ECO:0007669"/>
    <property type="project" value="UniProtKB-KW"/>
</dbReference>
<feature type="domain" description="Glycosyl hydrolase family 92 N-terminal" evidence="4">
    <location>
        <begin position="54"/>
        <end position="328"/>
    </location>
</feature>
<feature type="signal peptide" evidence="2">
    <location>
        <begin position="1"/>
        <end position="43"/>
    </location>
</feature>
<dbReference type="Proteomes" id="UP001501563">
    <property type="component" value="Unassembled WGS sequence"/>
</dbReference>
<proteinExistence type="predicted"/>
<feature type="chain" id="PRO_5046808794" evidence="2">
    <location>
        <begin position="44"/>
        <end position="1113"/>
    </location>
</feature>
<dbReference type="NCBIfam" id="TIGR01180">
    <property type="entry name" value="aman2_put"/>
    <property type="match status" value="1"/>
</dbReference>
<dbReference type="PANTHER" id="PTHR12143:SF39">
    <property type="entry name" value="SECRETED PROTEIN"/>
    <property type="match status" value="1"/>
</dbReference>
<evidence type="ECO:0000259" key="4">
    <source>
        <dbReference type="Pfam" id="PF17678"/>
    </source>
</evidence>
<dbReference type="Pfam" id="PF07971">
    <property type="entry name" value="Glyco_hydro_92"/>
    <property type="match status" value="1"/>
</dbReference>
<feature type="domain" description="Glycosyl hydrolase family 92" evidence="3">
    <location>
        <begin position="334"/>
        <end position="793"/>
    </location>
</feature>
<dbReference type="SUPFAM" id="SSF48208">
    <property type="entry name" value="Six-hairpin glycosidases"/>
    <property type="match status" value="1"/>
</dbReference>
<dbReference type="InterPro" id="IPR008928">
    <property type="entry name" value="6-hairpin_glycosidase_sf"/>
</dbReference>
<reference evidence="6" key="1">
    <citation type="journal article" date="2019" name="Int. J. Syst. Evol. Microbiol.">
        <title>The Global Catalogue of Microorganisms (GCM) 10K type strain sequencing project: providing services to taxonomists for standard genome sequencing and annotation.</title>
        <authorList>
            <consortium name="The Broad Institute Genomics Platform"/>
            <consortium name="The Broad Institute Genome Sequencing Center for Infectious Disease"/>
            <person name="Wu L."/>
            <person name="Ma J."/>
        </authorList>
    </citation>
    <scope>NUCLEOTIDE SEQUENCE [LARGE SCALE GENOMIC DNA]</scope>
    <source>
        <strain evidence="6">JCM 16578</strain>
    </source>
</reference>
<feature type="region of interest" description="Disordered" evidence="1">
    <location>
        <begin position="278"/>
        <end position="304"/>
    </location>
</feature>
<dbReference type="Gene3D" id="2.70.98.10">
    <property type="match status" value="1"/>
</dbReference>
<keyword evidence="5" id="KW-0378">Hydrolase</keyword>
<keyword evidence="6" id="KW-1185">Reference proteome</keyword>
<dbReference type="PANTHER" id="PTHR12143">
    <property type="entry name" value="PEPTIDE N-GLYCANASE PNGASE -RELATED"/>
    <property type="match status" value="1"/>
</dbReference>
<dbReference type="NCBIfam" id="NF035929">
    <property type="entry name" value="lectin_1"/>
    <property type="match status" value="1"/>
</dbReference>
<accession>A0ABP7KH18</accession>
<sequence>MAKPRSPRPLRFRSRIRRRLAAVSVLAMAVLPLQALGAVSASAAPAFVGDPASLVNPLIGTSGEVDTFPGPDMPFGMMQWGPDTTPHRALGGGYEYNDSKISGFSLTHMSGPGCSAGGDVPLLPLTGSLSGDLGGTSVGFSHDNEHAALGYYGVKDDNGVSTELTTTTRAGLGRFTFPGGDDSHLLLKLSGGATQIDGTRAQVVNDHEIIGAVQSGHFCGAANTYTIHFDIKFDHPFTGSGTWTGSTVNPDAKALRLGRPEQTLSKRSSDELAERHFTVPAAPSPSVHGGAGKQGGTQSSPPVTGANGMYLTFDTTGARTVTAAVGISYTSDANARANLTKEVKGWDFDGMRAANHAAWNAVFDRVRIAGGTRDQQTQFYTALYHALLHPNVFSDDNGQYMGMDDQVHTVAKGQQAQYANYSGWDTYRSQTQLMAMVEPKVTGDVVTSMLNGYDQTGLLPKWAQNNGESYVMVGDPADGIIAGARAFGAQNFDVSHALDAMVHEATKPNNDRPGQSLRDTKGYLPIDGADWGCCNFYGPVSTQLEYDSADYAIAALAKSLGRNDVYTTFASRAQDWQNVFNPQTGYLQAKKADGEWATGFAPGTSNGFVEGTSAQYTPMVPFNLKALIAARGGAQAWSSYLDSLLGDIADPSATDANLSNEPSLEIPWEYDYVGQPWKTQQAVREAQQKLYFNAPVGSFGNDDLGAMSSWYVWSELGMYPQTPGTDVLALGSPVFTRAQVTLPSGRTLNIDAPQAASDAPYVQSLTVNGKAWNKAWTTFGALKNGGTLDYTLGTQANTGWAAADGSAPPSDSTGQRDVLASAGPSGVGLVLSPDGTGTGTLDVSNIGSRAQTVHWTAQAPSGVSLPASSGSFDVGADGTAQQQIKVTAGGTEGVYPVLFSLTDGTGTSLGTVALRVVVARPGELWPYYTTQGVYPDGTRFTGGFDGGGWAYSKDALAAAGVDGGAQSTADGITYTWPAFGSGKDDEIELAGQSIPLAGPSGASWLGLLGAATNAPSTGSSSRVTVTYEDGTTSTGTAVFSDWTLNAGGSKPVSQDTTVVSMPYRVTGSGGQDSVTTYVFATRIPVDPAKKIASVGLAAADDGTNHVFAVGFGG</sequence>
<evidence type="ECO:0000313" key="6">
    <source>
        <dbReference type="Proteomes" id="UP001501563"/>
    </source>
</evidence>
<dbReference type="Gene3D" id="3.30.2080.10">
    <property type="entry name" value="GH92 mannosidase domain"/>
    <property type="match status" value="1"/>
</dbReference>
<dbReference type="EMBL" id="BAAAZA010000012">
    <property type="protein sequence ID" value="GAA3875023.1"/>
    <property type="molecule type" value="Genomic_DNA"/>
</dbReference>